<keyword evidence="2" id="KW-1185">Reference proteome</keyword>
<organism evidence="1 2">
    <name type="scientific">Hypoxylon rubiginosum</name>
    <dbReference type="NCBI Taxonomy" id="110542"/>
    <lineage>
        <taxon>Eukaryota</taxon>
        <taxon>Fungi</taxon>
        <taxon>Dikarya</taxon>
        <taxon>Ascomycota</taxon>
        <taxon>Pezizomycotina</taxon>
        <taxon>Sordariomycetes</taxon>
        <taxon>Xylariomycetidae</taxon>
        <taxon>Xylariales</taxon>
        <taxon>Hypoxylaceae</taxon>
        <taxon>Hypoxylon</taxon>
    </lineage>
</organism>
<reference evidence="1 2" key="1">
    <citation type="journal article" date="2022" name="New Phytol.">
        <title>Ecological generalism drives hyperdiversity of secondary metabolite gene clusters in xylarialean endophytes.</title>
        <authorList>
            <person name="Franco M.E.E."/>
            <person name="Wisecaver J.H."/>
            <person name="Arnold A.E."/>
            <person name="Ju Y.M."/>
            <person name="Slot J.C."/>
            <person name="Ahrendt S."/>
            <person name="Moore L.P."/>
            <person name="Eastman K.E."/>
            <person name="Scott K."/>
            <person name="Konkel Z."/>
            <person name="Mondo S.J."/>
            <person name="Kuo A."/>
            <person name="Hayes R.D."/>
            <person name="Haridas S."/>
            <person name="Andreopoulos B."/>
            <person name="Riley R."/>
            <person name="LaButti K."/>
            <person name="Pangilinan J."/>
            <person name="Lipzen A."/>
            <person name="Amirebrahimi M."/>
            <person name="Yan J."/>
            <person name="Adam C."/>
            <person name="Keymanesh K."/>
            <person name="Ng V."/>
            <person name="Louie K."/>
            <person name="Northen T."/>
            <person name="Drula E."/>
            <person name="Henrissat B."/>
            <person name="Hsieh H.M."/>
            <person name="Youens-Clark K."/>
            <person name="Lutzoni F."/>
            <person name="Miadlikowska J."/>
            <person name="Eastwood D.C."/>
            <person name="Hamelin R.C."/>
            <person name="Grigoriev I.V."/>
            <person name="U'Ren J.M."/>
        </authorList>
    </citation>
    <scope>NUCLEOTIDE SEQUENCE [LARGE SCALE GENOMIC DNA]</scope>
    <source>
        <strain evidence="1 2">ER1909</strain>
    </source>
</reference>
<gene>
    <name evidence="1" type="ORF">F4821DRAFT_245663</name>
</gene>
<evidence type="ECO:0000313" key="1">
    <source>
        <dbReference type="EMBL" id="KAI6082990.1"/>
    </source>
</evidence>
<protein>
    <submittedName>
        <fullName evidence="1">Uncharacterized protein</fullName>
    </submittedName>
</protein>
<sequence length="162" mass="18744">MMTPGYAAYDRWARANKGGDPLADGNPFFKLPYAYEMVVTPESPSADSYSDFDFDTSTEDDDLSELGDTLTWDPTIWAPRDPDDFHPPGLEGVVQKRKYWGGRTIPPKRAQLVPRSTYPWWFRMYVWRIIGNGACPKDFEPFHGFLYAGEREIMESNWRLFV</sequence>
<dbReference type="Proteomes" id="UP001497680">
    <property type="component" value="Unassembled WGS sequence"/>
</dbReference>
<comment type="caution">
    <text evidence="1">The sequence shown here is derived from an EMBL/GenBank/DDBJ whole genome shotgun (WGS) entry which is preliminary data.</text>
</comment>
<proteinExistence type="predicted"/>
<name>A0ACC0CRL0_9PEZI</name>
<evidence type="ECO:0000313" key="2">
    <source>
        <dbReference type="Proteomes" id="UP001497680"/>
    </source>
</evidence>
<accession>A0ACC0CRL0</accession>
<dbReference type="EMBL" id="MU394359">
    <property type="protein sequence ID" value="KAI6082990.1"/>
    <property type="molecule type" value="Genomic_DNA"/>
</dbReference>